<evidence type="ECO:0000313" key="11">
    <source>
        <dbReference type="EMBL" id="GAP66139.1"/>
    </source>
</evidence>
<dbReference type="CDD" id="cd01087">
    <property type="entry name" value="Prolidase"/>
    <property type="match status" value="1"/>
</dbReference>
<evidence type="ECO:0000256" key="4">
    <source>
        <dbReference type="ARBA" id="ARBA00022997"/>
    </source>
</evidence>
<comment type="function">
    <text evidence="7">Splits dipeptides with a prolyl residue in the C-terminal position.</text>
</comment>
<evidence type="ECO:0000313" key="10">
    <source>
        <dbReference type="EMBL" id="GAN45388.1"/>
    </source>
</evidence>
<proteinExistence type="inferred from homology"/>
<organism evidence="11">
    <name type="scientific">Mizugakiibacter sediminis</name>
    <dbReference type="NCBI Taxonomy" id="1475481"/>
    <lineage>
        <taxon>Bacteria</taxon>
        <taxon>Pseudomonadati</taxon>
        <taxon>Pseudomonadota</taxon>
        <taxon>Gammaproteobacteria</taxon>
        <taxon>Lysobacterales</taxon>
        <taxon>Rhodanobacteraceae</taxon>
        <taxon>Mizugakiibacter</taxon>
    </lineage>
</organism>
<evidence type="ECO:0000256" key="7">
    <source>
        <dbReference type="HAMAP-Rule" id="MF_01279"/>
    </source>
</evidence>
<dbReference type="InterPro" id="IPR052433">
    <property type="entry name" value="X-Pro_dipept-like"/>
</dbReference>
<dbReference type="GO" id="GO:0016795">
    <property type="term" value="F:phosphoric triester hydrolase activity"/>
    <property type="evidence" value="ECO:0007669"/>
    <property type="project" value="InterPro"/>
</dbReference>
<dbReference type="RefSeq" id="WP_062536552.1">
    <property type="nucleotide sequence ID" value="NZ_DF970189.1"/>
</dbReference>
<accession>A0A0K8QMP6</accession>
<feature type="domain" description="Xaa-Pro dipeptidase N-terminal" evidence="9">
    <location>
        <begin position="8"/>
        <end position="154"/>
    </location>
</feature>
<dbReference type="HOGENOM" id="CLU_050675_0_0_6"/>
<keyword evidence="5 7" id="KW-0482">Metalloprotease</keyword>
<dbReference type="InterPro" id="IPR000994">
    <property type="entry name" value="Pept_M24"/>
</dbReference>
<dbReference type="GO" id="GO:0005829">
    <property type="term" value="C:cytosol"/>
    <property type="evidence" value="ECO:0007669"/>
    <property type="project" value="TreeGrafter"/>
</dbReference>
<feature type="binding site" evidence="7">
    <location>
        <position position="254"/>
    </location>
    <ligand>
        <name>Mn(2+)</name>
        <dbReference type="ChEBI" id="CHEBI:29035"/>
        <label>1</label>
    </ligand>
</feature>
<feature type="binding site" evidence="7">
    <location>
        <position position="380"/>
    </location>
    <ligand>
        <name>Mn(2+)</name>
        <dbReference type="ChEBI" id="CHEBI:29035"/>
        <label>1</label>
    </ligand>
</feature>
<dbReference type="NCBIfam" id="NF010133">
    <property type="entry name" value="PRK13607.1"/>
    <property type="match status" value="1"/>
</dbReference>
<dbReference type="HAMAP" id="MF_01279">
    <property type="entry name" value="X_Pro_dipeptid"/>
    <property type="match status" value="1"/>
</dbReference>
<dbReference type="Gene3D" id="3.40.350.10">
    <property type="entry name" value="Creatinase/prolidase N-terminal domain"/>
    <property type="match status" value="1"/>
</dbReference>
<protein>
    <recommendedName>
        <fullName evidence="7">Xaa-Pro dipeptidase</fullName>
        <shortName evidence="7">X-Pro dipeptidase</shortName>
        <ecNumber evidence="7">3.4.13.9</ecNumber>
    </recommendedName>
    <alternativeName>
        <fullName evidence="7">Imidodipeptidase</fullName>
    </alternativeName>
    <alternativeName>
        <fullName evidence="7">Proline dipeptidase</fullName>
        <shortName evidence="7">Prolidase</shortName>
    </alternativeName>
</protein>
<comment type="similarity">
    <text evidence="7">Belongs to the peptidase M24B family. Bacterial-type prolidase subfamily.</text>
</comment>
<evidence type="ECO:0000256" key="3">
    <source>
        <dbReference type="ARBA" id="ARBA00022801"/>
    </source>
</evidence>
<comment type="catalytic activity">
    <reaction evidence="7">
        <text>Xaa-L-Pro dipeptide + H2O = an L-alpha-amino acid + L-proline</text>
        <dbReference type="Rhea" id="RHEA:76407"/>
        <dbReference type="ChEBI" id="CHEBI:15377"/>
        <dbReference type="ChEBI" id="CHEBI:59869"/>
        <dbReference type="ChEBI" id="CHEBI:60039"/>
        <dbReference type="ChEBI" id="CHEBI:195196"/>
        <dbReference type="EC" id="3.4.13.9"/>
    </reaction>
</comment>
<evidence type="ECO:0000256" key="5">
    <source>
        <dbReference type="ARBA" id="ARBA00023049"/>
    </source>
</evidence>
<reference evidence="11" key="2">
    <citation type="submission" date="2015-08" db="EMBL/GenBank/DDBJ databases">
        <title>Complete DNA Sequence of Pseudomonas syringae pv. actinidiae, the Causal Agent of Kiwifruit Canker Disease.</title>
        <authorList>
            <person name="Rikkerink E.H.A."/>
            <person name="Fineran P.C."/>
        </authorList>
    </citation>
    <scope>NUCLEOTIDE SEQUENCE</scope>
    <source>
        <strain evidence="11">SkMP5</strain>
    </source>
</reference>
<dbReference type="EMBL" id="DF952380">
    <property type="protein sequence ID" value="GAN45388.1"/>
    <property type="molecule type" value="Genomic_DNA"/>
</dbReference>
<evidence type="ECO:0000256" key="6">
    <source>
        <dbReference type="ARBA" id="ARBA00023211"/>
    </source>
</evidence>
<dbReference type="Gene3D" id="3.90.230.10">
    <property type="entry name" value="Creatinase/methionine aminopeptidase superfamily"/>
    <property type="match status" value="1"/>
</dbReference>
<dbReference type="InterPro" id="IPR036005">
    <property type="entry name" value="Creatinase/aminopeptidase-like"/>
</dbReference>
<name>A0A0K8QMP6_9GAMM</name>
<dbReference type="GO" id="GO:0006508">
    <property type="term" value="P:proteolysis"/>
    <property type="evidence" value="ECO:0007669"/>
    <property type="project" value="UniProtKB-KW"/>
</dbReference>
<dbReference type="PROSITE" id="PS00491">
    <property type="entry name" value="PROLINE_PEPTIDASE"/>
    <property type="match status" value="1"/>
</dbReference>
<dbReference type="InterPro" id="IPR048819">
    <property type="entry name" value="PepQ_N"/>
</dbReference>
<dbReference type="GO" id="GO:0008235">
    <property type="term" value="F:metalloexopeptidase activity"/>
    <property type="evidence" value="ECO:0007669"/>
    <property type="project" value="UniProtKB-UniRule"/>
</dbReference>
<dbReference type="AlphaFoldDB" id="A0A0K8QMP6"/>
<reference evidence="10" key="1">
    <citation type="submission" date="2015-03" db="EMBL/GenBank/DDBJ databases">
        <title>Draft genome sequence of Mizugakiibacter sediminis skMP5.</title>
        <authorList>
            <person name="Watanabe T."/>
            <person name="Kojima H."/>
            <person name="Fukui M."/>
        </authorList>
    </citation>
    <scope>NUCLEOTIDE SEQUENCE</scope>
    <source>
        <strain evidence="10">SkMP5</strain>
    </source>
</reference>
<feature type="binding site" evidence="7">
    <location>
        <position position="254"/>
    </location>
    <ligand>
        <name>Mn(2+)</name>
        <dbReference type="ChEBI" id="CHEBI:29035"/>
        <label>2</label>
    </ligand>
</feature>
<feature type="binding site" evidence="7">
    <location>
        <position position="335"/>
    </location>
    <ligand>
        <name>Mn(2+)</name>
        <dbReference type="ChEBI" id="CHEBI:29035"/>
        <label>1</label>
    </ligand>
</feature>
<dbReference type="InterPro" id="IPR001131">
    <property type="entry name" value="Peptidase_M24B_aminopep-P_CS"/>
</dbReference>
<dbReference type="Pfam" id="PF21216">
    <property type="entry name" value="PepQ_N"/>
    <property type="match status" value="1"/>
</dbReference>
<dbReference type="PANTHER" id="PTHR43226">
    <property type="entry name" value="XAA-PRO AMINOPEPTIDASE 3"/>
    <property type="match status" value="1"/>
</dbReference>
<keyword evidence="2 7" id="KW-0479">Metal-binding</keyword>
<dbReference type="STRING" id="1475481.GCA_000953855_01466"/>
<feature type="binding site" evidence="7">
    <location>
        <position position="419"/>
    </location>
    <ligand>
        <name>Mn(2+)</name>
        <dbReference type="ChEBI" id="CHEBI:29035"/>
        <label>2</label>
    </ligand>
</feature>
<dbReference type="PANTHER" id="PTHR43226:SF8">
    <property type="entry name" value="XAA-PRO DIPEPTIDASE"/>
    <property type="match status" value="1"/>
</dbReference>
<comment type="cofactor">
    <cofactor evidence="7">
        <name>Mn(2+)</name>
        <dbReference type="ChEBI" id="CHEBI:29035"/>
    </cofactor>
    <text evidence="7">Binds 2 manganese ions per subunit.</text>
</comment>
<gene>
    <name evidence="7" type="primary">pepQ</name>
    <name evidence="10" type="ORF">MBSD_1935</name>
    <name evidence="11" type="ORF">MBSD_n1441</name>
</gene>
<dbReference type="SUPFAM" id="SSF55920">
    <property type="entry name" value="Creatinase/aminopeptidase"/>
    <property type="match status" value="1"/>
</dbReference>
<dbReference type="GO" id="GO:0046872">
    <property type="term" value="F:metal ion binding"/>
    <property type="evidence" value="ECO:0007669"/>
    <property type="project" value="UniProtKB-KW"/>
</dbReference>
<sequence length="441" mass="48092">MTETLAALYPAHLATLRARADAALARSGHEHLLVPAGVAHYQFLDDRPYPFAVNPHFKAWLPVTDAPGSWLVYTPGRKPKLVFLQPRDYWHVVPQAPAGYWVEHFEIAIIREPREARAHFPADAARCAILGEDNAAVDGYAPNNPPAVLDHLHYHRAYKTPYELEAMRRASAIGARAHRAAEQAFRAGESEYGIHMAYLHAAAQTENELPYSNIIGLNAHGAVLHYTDLERTPPAQALSFLIDAGASFHGYACDITRTYAAPAAAEFQALIDAVDAAQRGFCARVRAGQDYATLHVHAHHVLASVLKEHGFIRMSAESAVESGVSSAFFPHGLGHGIGLQVHEVAGFQRSETGGTIPKPPGHPYLRLTRPLAPGMVVTIEPGLYFIPMLLDELKAKPAGRDVDWAKVDAFRKYGGIRIEDDVVCTEGAPENLTRDAFAAAA</sequence>
<evidence type="ECO:0000256" key="2">
    <source>
        <dbReference type="ARBA" id="ARBA00022723"/>
    </source>
</evidence>
<keyword evidence="12" id="KW-1185">Reference proteome</keyword>
<feature type="binding site" evidence="7">
    <location>
        <position position="243"/>
    </location>
    <ligand>
        <name>Mn(2+)</name>
        <dbReference type="ChEBI" id="CHEBI:29035"/>
        <label>2</label>
    </ligand>
</feature>
<dbReference type="EMBL" id="DF970189">
    <property type="protein sequence ID" value="GAP66139.1"/>
    <property type="molecule type" value="Genomic_DNA"/>
</dbReference>
<evidence type="ECO:0000259" key="9">
    <source>
        <dbReference type="Pfam" id="PF21216"/>
    </source>
</evidence>
<dbReference type="Proteomes" id="UP000253740">
    <property type="component" value="Unassembled WGS sequence"/>
</dbReference>
<feature type="domain" description="Peptidase M24" evidence="8">
    <location>
        <begin position="165"/>
        <end position="426"/>
    </location>
</feature>
<evidence type="ECO:0000313" key="12">
    <source>
        <dbReference type="Proteomes" id="UP000253740"/>
    </source>
</evidence>
<keyword evidence="1 7" id="KW-0645">Protease</keyword>
<dbReference type="Pfam" id="PF00557">
    <property type="entry name" value="Peptidase_M24"/>
    <property type="match status" value="1"/>
</dbReference>
<keyword evidence="3 7" id="KW-0378">Hydrolase</keyword>
<dbReference type="OrthoDB" id="9806388at2"/>
<dbReference type="GO" id="GO:0102009">
    <property type="term" value="F:proline dipeptidase activity"/>
    <property type="evidence" value="ECO:0007669"/>
    <property type="project" value="UniProtKB-EC"/>
</dbReference>
<feature type="binding site" evidence="7">
    <location>
        <position position="419"/>
    </location>
    <ligand>
        <name>Mn(2+)</name>
        <dbReference type="ChEBI" id="CHEBI:29035"/>
        <label>1</label>
    </ligand>
</feature>
<dbReference type="EC" id="3.4.13.9" evidence="7"/>
<dbReference type="InterPro" id="IPR022846">
    <property type="entry name" value="X_Pro_dipept"/>
</dbReference>
<keyword evidence="6 7" id="KW-0464">Manganese</keyword>
<keyword evidence="4 7" id="KW-0224">Dipeptidase</keyword>
<evidence type="ECO:0000256" key="1">
    <source>
        <dbReference type="ARBA" id="ARBA00022670"/>
    </source>
</evidence>
<dbReference type="GO" id="GO:0004177">
    <property type="term" value="F:aminopeptidase activity"/>
    <property type="evidence" value="ECO:0007669"/>
    <property type="project" value="TreeGrafter"/>
</dbReference>
<evidence type="ECO:0000259" key="8">
    <source>
        <dbReference type="Pfam" id="PF00557"/>
    </source>
</evidence>
<dbReference type="InterPro" id="IPR029149">
    <property type="entry name" value="Creatin/AminoP/Spt16_N"/>
</dbReference>